<dbReference type="EC" id="2.7.7.7" evidence="2 14"/>
<evidence type="ECO:0000256" key="10">
    <source>
        <dbReference type="ARBA" id="ARBA00022932"/>
    </source>
</evidence>
<dbReference type="CDD" id="cd00009">
    <property type="entry name" value="AAA"/>
    <property type="match status" value="1"/>
</dbReference>
<feature type="compositionally biased region" description="Pro residues" evidence="15">
    <location>
        <begin position="454"/>
        <end position="474"/>
    </location>
</feature>
<dbReference type="FunFam" id="3.40.50.300:FF:000014">
    <property type="entry name" value="DNA polymerase III subunit gamma/tau"/>
    <property type="match status" value="1"/>
</dbReference>
<reference evidence="18" key="1">
    <citation type="submission" date="2016-10" db="EMBL/GenBank/DDBJ databases">
        <authorList>
            <person name="Varghese N."/>
            <person name="Submissions S."/>
        </authorList>
    </citation>
    <scope>NUCLEOTIDE SEQUENCE [LARGE SCALE GENOMIC DNA]</scope>
    <source>
        <strain evidence="18">DSM 45405</strain>
    </source>
</reference>
<keyword evidence="5 14" id="KW-0235">DNA replication</keyword>
<keyword evidence="3 14" id="KW-0808">Transferase</keyword>
<keyword evidence="6" id="KW-0479">Metal-binding</keyword>
<dbReference type="CDD" id="cd18137">
    <property type="entry name" value="HLD_clamp_pol_III_gamma_tau"/>
    <property type="match status" value="1"/>
</dbReference>
<feature type="region of interest" description="Disordered" evidence="15">
    <location>
        <begin position="557"/>
        <end position="606"/>
    </location>
</feature>
<evidence type="ECO:0000256" key="2">
    <source>
        <dbReference type="ARBA" id="ARBA00012417"/>
    </source>
</evidence>
<dbReference type="SMART" id="SM00382">
    <property type="entry name" value="AAA"/>
    <property type="match status" value="1"/>
</dbReference>
<evidence type="ECO:0000256" key="4">
    <source>
        <dbReference type="ARBA" id="ARBA00022695"/>
    </source>
</evidence>
<dbReference type="GO" id="GO:0009360">
    <property type="term" value="C:DNA polymerase III complex"/>
    <property type="evidence" value="ECO:0007669"/>
    <property type="project" value="InterPro"/>
</dbReference>
<comment type="subunit">
    <text evidence="14">DNA polymerase III contains a core (composed of alpha, epsilon and theta chains) that associates with a tau subunit. This core dimerizes to form the POLIII' complex. PolIII' associates with the gamma complex (composed of gamma, delta, delta', psi and chi chains) and with the beta chain to form the complete DNA polymerase III complex.</text>
</comment>
<keyword evidence="8" id="KW-0862">Zinc</keyword>
<dbReference type="GO" id="GO:0006261">
    <property type="term" value="P:DNA-templated DNA replication"/>
    <property type="evidence" value="ECO:0007669"/>
    <property type="project" value="TreeGrafter"/>
</dbReference>
<dbReference type="SUPFAM" id="SSF52540">
    <property type="entry name" value="P-loop containing nucleoside triphosphate hydrolases"/>
    <property type="match status" value="1"/>
</dbReference>
<evidence type="ECO:0000256" key="15">
    <source>
        <dbReference type="SAM" id="MobiDB-lite"/>
    </source>
</evidence>
<proteinExistence type="inferred from homology"/>
<dbReference type="RefSeq" id="WP_083406859.1">
    <property type="nucleotide sequence ID" value="NZ_LT629971.1"/>
</dbReference>
<evidence type="ECO:0000313" key="17">
    <source>
        <dbReference type="EMBL" id="SEH59549.1"/>
    </source>
</evidence>
<sequence>MALYRKYRPATFAEVVGQEHVTEPLSTALTSGRINHAYLFSGPRGCGKTSSARILARSLNCEQGPTATPCGVCDSCVALAPNGPGNVDVVELDAASHGGVDDTRELRDRAFYAPAQSRYRIFIVDEAHMVTTAGFNALLKIVEEPPDHLIFVFATTEPEKVLPTIRSRTHHYPFRLLAPRTMRSLLERICAQEDVAVDEAVYPLVIRAGGGSPRDTLSVLDQLLAGSESGTAGNHISYARALALLGATDVALIDDAIDALAAGDAASLFGVVEAVIDAGHDPRRFATDLLERFRDLIILQSVPDAAARGVVDGPEDVLERMREQATRIGTATLTRYAEVVHAGLGEMRGATAPRLLLEVVCARLLLPSASDTESALLQRVERIETRLAMSIPAGEAAVGQPGAPPKQYARRSQTADKPAPTPTPEPVPPPRPEPKPEPKPEPRVETKPADEPKPPSPPPVRPPSDPVVTAPPPAAVTGEPNAAAVRSMWSTVRDKVRERSRTTEVMLSGAIVRAVEGDTLVLSHESAPLAKRLSEQRNADVIREALKDALGVNWKIRCETGAAPPPAAEPPPRDDAAPPQRDQDEEDMLAEASADTSDTPRRDPEEAALELLQTELGARRIDS</sequence>
<evidence type="ECO:0000256" key="11">
    <source>
        <dbReference type="ARBA" id="ARBA00037724"/>
    </source>
</evidence>
<feature type="region of interest" description="Disordered" evidence="15">
    <location>
        <begin position="394"/>
        <end position="482"/>
    </location>
</feature>
<dbReference type="InterPro" id="IPR008921">
    <property type="entry name" value="DNA_pol3_clamp-load_cplx_C"/>
</dbReference>
<dbReference type="Gene3D" id="1.10.8.60">
    <property type="match status" value="1"/>
</dbReference>
<dbReference type="EMBL" id="LT629971">
    <property type="protein sequence ID" value="SEH59549.1"/>
    <property type="molecule type" value="Genomic_DNA"/>
</dbReference>
<evidence type="ECO:0000256" key="8">
    <source>
        <dbReference type="ARBA" id="ARBA00022833"/>
    </source>
</evidence>
<evidence type="ECO:0000259" key="16">
    <source>
        <dbReference type="SMART" id="SM00382"/>
    </source>
</evidence>
<dbReference type="Gene3D" id="1.20.272.10">
    <property type="match status" value="1"/>
</dbReference>
<evidence type="ECO:0000256" key="7">
    <source>
        <dbReference type="ARBA" id="ARBA00022741"/>
    </source>
</evidence>
<dbReference type="InterPro" id="IPR012763">
    <property type="entry name" value="DNA_pol_III_sug/sutau_N"/>
</dbReference>
<dbReference type="NCBIfam" id="NF005846">
    <property type="entry name" value="PRK07764.1-6"/>
    <property type="match status" value="1"/>
</dbReference>
<dbReference type="InterPro" id="IPR022754">
    <property type="entry name" value="DNA_pol_III_gamma-3"/>
</dbReference>
<comment type="function">
    <text evidence="11 14">DNA polymerase III is a complex, multichain enzyme responsible for most of the replicative synthesis in bacteria. This DNA polymerase also exhibits 3' to 5' exonuclease activity.</text>
</comment>
<dbReference type="Pfam" id="PF13177">
    <property type="entry name" value="DNA_pol3_delta2"/>
    <property type="match status" value="1"/>
</dbReference>
<feature type="compositionally biased region" description="Basic and acidic residues" evidence="15">
    <location>
        <begin position="432"/>
        <end position="453"/>
    </location>
</feature>
<evidence type="ECO:0000313" key="18">
    <source>
        <dbReference type="Proteomes" id="UP000182915"/>
    </source>
</evidence>
<evidence type="ECO:0000256" key="5">
    <source>
        <dbReference type="ARBA" id="ARBA00022705"/>
    </source>
</evidence>
<dbReference type="GO" id="GO:0046872">
    <property type="term" value="F:metal ion binding"/>
    <property type="evidence" value="ECO:0007669"/>
    <property type="project" value="UniProtKB-KW"/>
</dbReference>
<keyword evidence="10 14" id="KW-0239">DNA-directed DNA polymerase</keyword>
<dbReference type="OrthoDB" id="9810148at2"/>
<keyword evidence="7 14" id="KW-0547">Nucleotide-binding</keyword>
<protein>
    <recommendedName>
        <fullName evidence="13 14">DNA polymerase III subunit gamma/tau</fullName>
        <ecNumber evidence="2 14">2.7.7.7</ecNumber>
    </recommendedName>
</protein>
<keyword evidence="9 14" id="KW-0067">ATP-binding</keyword>
<evidence type="ECO:0000256" key="3">
    <source>
        <dbReference type="ARBA" id="ARBA00022679"/>
    </source>
</evidence>
<accession>A0A1H6JKK4</accession>
<feature type="compositionally biased region" description="Pro residues" evidence="15">
    <location>
        <begin position="419"/>
        <end position="431"/>
    </location>
</feature>
<dbReference type="SUPFAM" id="SSF48019">
    <property type="entry name" value="post-AAA+ oligomerization domain-like"/>
    <property type="match status" value="1"/>
</dbReference>
<dbReference type="InterPro" id="IPR003593">
    <property type="entry name" value="AAA+_ATPase"/>
</dbReference>
<dbReference type="AlphaFoldDB" id="A0A1H6JKK4"/>
<dbReference type="GO" id="GO:0005524">
    <property type="term" value="F:ATP binding"/>
    <property type="evidence" value="ECO:0007669"/>
    <property type="project" value="UniProtKB-KW"/>
</dbReference>
<dbReference type="InterPro" id="IPR027417">
    <property type="entry name" value="P-loop_NTPase"/>
</dbReference>
<dbReference type="PANTHER" id="PTHR11669:SF0">
    <property type="entry name" value="PROTEIN STICHEL-LIKE 2"/>
    <property type="match status" value="1"/>
</dbReference>
<dbReference type="InterPro" id="IPR045085">
    <property type="entry name" value="HLD_clamp_pol_III_gamma_tau"/>
</dbReference>
<evidence type="ECO:0000256" key="12">
    <source>
        <dbReference type="ARBA" id="ARBA00049244"/>
    </source>
</evidence>
<keyword evidence="18" id="KW-1185">Reference proteome</keyword>
<evidence type="ECO:0000256" key="14">
    <source>
        <dbReference type="RuleBase" id="RU364063"/>
    </source>
</evidence>
<dbReference type="Pfam" id="PF12169">
    <property type="entry name" value="DNA_pol3_gamma3"/>
    <property type="match status" value="1"/>
</dbReference>
<dbReference type="STRING" id="370526.SAMN04489835_1831"/>
<dbReference type="GO" id="GO:0003677">
    <property type="term" value="F:DNA binding"/>
    <property type="evidence" value="ECO:0007669"/>
    <property type="project" value="InterPro"/>
</dbReference>
<evidence type="ECO:0000256" key="13">
    <source>
        <dbReference type="ARBA" id="ARBA00074577"/>
    </source>
</evidence>
<dbReference type="Gene3D" id="3.40.50.300">
    <property type="entry name" value="P-loop containing nucleotide triphosphate hydrolases"/>
    <property type="match status" value="1"/>
</dbReference>
<name>A0A1H6JKK4_MYCRU</name>
<keyword evidence="4 14" id="KW-0548">Nucleotidyltransferase</keyword>
<dbReference type="FunFam" id="1.20.272.10:FF:000003">
    <property type="entry name" value="DNA polymerase III subunit gamma/tau"/>
    <property type="match status" value="1"/>
</dbReference>
<dbReference type="PANTHER" id="PTHR11669">
    <property type="entry name" value="REPLICATION FACTOR C / DNA POLYMERASE III GAMMA-TAU SUBUNIT"/>
    <property type="match status" value="1"/>
</dbReference>
<dbReference type="NCBIfam" id="NF011513">
    <property type="entry name" value="PRK14952.1"/>
    <property type="match status" value="1"/>
</dbReference>
<comment type="similarity">
    <text evidence="1 14">Belongs to the DnaX/STICHEL family.</text>
</comment>
<dbReference type="InterPro" id="IPR050238">
    <property type="entry name" value="DNA_Rep/Repair_Clamp_Loader"/>
</dbReference>
<feature type="domain" description="AAA+ ATPase" evidence="16">
    <location>
        <begin position="34"/>
        <end position="177"/>
    </location>
</feature>
<evidence type="ECO:0000256" key="9">
    <source>
        <dbReference type="ARBA" id="ARBA00022840"/>
    </source>
</evidence>
<gene>
    <name evidence="14" type="primary">dnaX</name>
    <name evidence="17" type="ORF">SAMN04489835_1831</name>
</gene>
<dbReference type="Proteomes" id="UP000182915">
    <property type="component" value="Chromosome I"/>
</dbReference>
<comment type="catalytic activity">
    <reaction evidence="12 14">
        <text>DNA(n) + a 2'-deoxyribonucleoside 5'-triphosphate = DNA(n+1) + diphosphate</text>
        <dbReference type="Rhea" id="RHEA:22508"/>
        <dbReference type="Rhea" id="RHEA-COMP:17339"/>
        <dbReference type="Rhea" id="RHEA-COMP:17340"/>
        <dbReference type="ChEBI" id="CHEBI:33019"/>
        <dbReference type="ChEBI" id="CHEBI:61560"/>
        <dbReference type="ChEBI" id="CHEBI:173112"/>
        <dbReference type="EC" id="2.7.7.7"/>
    </reaction>
</comment>
<dbReference type="Pfam" id="PF22608">
    <property type="entry name" value="DNAX_ATPase_lid"/>
    <property type="match status" value="1"/>
</dbReference>
<evidence type="ECO:0000256" key="6">
    <source>
        <dbReference type="ARBA" id="ARBA00022723"/>
    </source>
</evidence>
<organism evidence="17 18">
    <name type="scientific">Mycolicibacterium rutilum</name>
    <name type="common">Mycobacterium rutilum</name>
    <dbReference type="NCBI Taxonomy" id="370526"/>
    <lineage>
        <taxon>Bacteria</taxon>
        <taxon>Bacillati</taxon>
        <taxon>Actinomycetota</taxon>
        <taxon>Actinomycetes</taxon>
        <taxon>Mycobacteriales</taxon>
        <taxon>Mycobacteriaceae</taxon>
        <taxon>Mycolicibacterium</taxon>
    </lineage>
</organism>
<dbReference type="NCBIfam" id="TIGR02397">
    <property type="entry name" value="dnaX_nterm"/>
    <property type="match status" value="1"/>
</dbReference>
<dbReference type="GO" id="GO:0003887">
    <property type="term" value="F:DNA-directed DNA polymerase activity"/>
    <property type="evidence" value="ECO:0007669"/>
    <property type="project" value="UniProtKB-KW"/>
</dbReference>
<evidence type="ECO:0000256" key="1">
    <source>
        <dbReference type="ARBA" id="ARBA00006360"/>
    </source>
</evidence>